<dbReference type="InterPro" id="IPR026907">
    <property type="entry name" value="GCIP-like"/>
</dbReference>
<organism evidence="3 4">
    <name type="scientific">Malassezia obtusa</name>
    <dbReference type="NCBI Taxonomy" id="76774"/>
    <lineage>
        <taxon>Eukaryota</taxon>
        <taxon>Fungi</taxon>
        <taxon>Dikarya</taxon>
        <taxon>Basidiomycota</taxon>
        <taxon>Ustilaginomycotina</taxon>
        <taxon>Malasseziomycetes</taxon>
        <taxon>Malasseziales</taxon>
        <taxon>Malasseziaceae</taxon>
        <taxon>Malassezia</taxon>
    </lineage>
</organism>
<dbReference type="PANTHER" id="PTHR15492:SF1">
    <property type="entry name" value="CYCLIN-D1-BINDING PROTEIN 1"/>
    <property type="match status" value="1"/>
</dbReference>
<reference evidence="3" key="1">
    <citation type="submission" date="2023-03" db="EMBL/GenBank/DDBJ databases">
        <title>Mating type loci evolution in Malassezia.</title>
        <authorList>
            <person name="Coelho M.A."/>
        </authorList>
    </citation>
    <scope>NUCLEOTIDE SEQUENCE</scope>
    <source>
        <strain evidence="3">CBS 7876</strain>
    </source>
</reference>
<protein>
    <submittedName>
        <fullName evidence="3">Kynureninase</fullName>
        <ecNumber evidence="3">3.7.1.3</ecNumber>
    </submittedName>
</protein>
<keyword evidence="3" id="KW-0378">Hydrolase</keyword>
<sequence>MSGGSRQGLQSTLLRLCVLCATSLQAVHPSQAPQEIVDNDAAQQDGSKLAEQIHHDILALFQKVTKETTGLSLAMRPPKGTVQDTDEPLTGLDDHSVNAASALLQSLATDIVPKLVFLANLAQKNQAVWTLTEAAANDESVKEAQKMGAQVVYGEGAKGEKAVSASVGRFFAAEIARAVSDVVELVAQLCQSFMDVRTRAVLERAQARREGAAPKKSVAPAPSRAASLSLTKRLWSLCDGLAGQGETSPHIARLPRSNKEAVAKVWKQSQLMMEDGIEEMQETITGEEPEEEDDDELGAQWSKSVKLSDDERRMAQSVLTLLQRGMSLQKDVLKALYKGSESTLDYDEVGVAISELSEAQDNLVAATLYGEGAAEDELGDDAPEEEDDATEEDQEALEGTVDGVHEAANEYLSVCRQLAGFPRESIPLASTEEAHRAVLTSFL</sequence>
<evidence type="ECO:0000256" key="1">
    <source>
        <dbReference type="SAM" id="SignalP"/>
    </source>
</evidence>
<evidence type="ECO:0000313" key="3">
    <source>
        <dbReference type="EMBL" id="WFD02553.1"/>
    </source>
</evidence>
<name>A0AAF0IST7_9BASI</name>
<evidence type="ECO:0000259" key="2">
    <source>
        <dbReference type="Pfam" id="PF13324"/>
    </source>
</evidence>
<dbReference type="GO" id="GO:0005634">
    <property type="term" value="C:nucleus"/>
    <property type="evidence" value="ECO:0007669"/>
    <property type="project" value="TreeGrafter"/>
</dbReference>
<evidence type="ECO:0000313" key="4">
    <source>
        <dbReference type="Proteomes" id="UP001214603"/>
    </source>
</evidence>
<accession>A0AAF0IST7</accession>
<keyword evidence="4" id="KW-1185">Reference proteome</keyword>
<feature type="signal peptide" evidence="1">
    <location>
        <begin position="1"/>
        <end position="32"/>
    </location>
</feature>
<gene>
    <name evidence="3" type="primary">BNA5_2</name>
    <name evidence="3" type="ORF">MOBT1_001237</name>
</gene>
<dbReference type="Proteomes" id="UP001214603">
    <property type="component" value="Chromosome 2"/>
</dbReference>
<feature type="chain" id="PRO_5042279290" evidence="1">
    <location>
        <begin position="33"/>
        <end position="443"/>
    </location>
</feature>
<feature type="domain" description="Cyclin-D1-binding protein 1-like N-terminal" evidence="2">
    <location>
        <begin position="165"/>
        <end position="283"/>
    </location>
</feature>
<dbReference type="GO" id="GO:0030429">
    <property type="term" value="F:kynureninase activity"/>
    <property type="evidence" value="ECO:0007669"/>
    <property type="project" value="UniProtKB-EC"/>
</dbReference>
<dbReference type="AlphaFoldDB" id="A0AAF0IST7"/>
<dbReference type="PANTHER" id="PTHR15492">
    <property type="entry name" value="CYCLIN D1-BINDING PROTEIN 1"/>
    <property type="match status" value="1"/>
</dbReference>
<dbReference type="EC" id="3.7.1.3" evidence="3"/>
<dbReference type="Pfam" id="PF13324">
    <property type="entry name" value="GCIP_N"/>
    <property type="match status" value="1"/>
</dbReference>
<dbReference type="InterPro" id="IPR049317">
    <property type="entry name" value="GCIP-like_N"/>
</dbReference>
<proteinExistence type="predicted"/>
<dbReference type="Gene3D" id="1.20.1410.10">
    <property type="entry name" value="I/LWEQ domain"/>
    <property type="match status" value="1"/>
</dbReference>
<dbReference type="EMBL" id="CP119935">
    <property type="protein sequence ID" value="WFD02553.1"/>
    <property type="molecule type" value="Genomic_DNA"/>
</dbReference>
<keyword evidence="1" id="KW-0732">Signal</keyword>